<feature type="compositionally biased region" description="Low complexity" evidence="2">
    <location>
        <begin position="329"/>
        <end position="368"/>
    </location>
</feature>
<dbReference type="EMBL" id="JH971386">
    <property type="protein sequence ID" value="EKM83328.1"/>
    <property type="molecule type" value="Genomic_DNA"/>
</dbReference>
<reference evidence="4" key="1">
    <citation type="journal article" date="2012" name="Proc. Natl. Acad. Sci. U.S.A.">
        <title>Genome sequence of the button mushroom Agaricus bisporus reveals mechanisms governing adaptation to a humic-rich ecological niche.</title>
        <authorList>
            <person name="Morin E."/>
            <person name="Kohler A."/>
            <person name="Baker A.R."/>
            <person name="Foulongne-Oriol M."/>
            <person name="Lombard V."/>
            <person name="Nagy L.G."/>
            <person name="Ohm R.A."/>
            <person name="Patyshakuliyeva A."/>
            <person name="Brun A."/>
            <person name="Aerts A.L."/>
            <person name="Bailey A.M."/>
            <person name="Billette C."/>
            <person name="Coutinho P.M."/>
            <person name="Deakin G."/>
            <person name="Doddapaneni H."/>
            <person name="Floudas D."/>
            <person name="Grimwood J."/>
            <person name="Hilden K."/>
            <person name="Kuees U."/>
            <person name="LaButti K.M."/>
            <person name="Lapidus A."/>
            <person name="Lindquist E.A."/>
            <person name="Lucas S.M."/>
            <person name="Murat C."/>
            <person name="Riley R.W."/>
            <person name="Salamov A.A."/>
            <person name="Schmutz J."/>
            <person name="Subramanian V."/>
            <person name="Woesten H.A.B."/>
            <person name="Xu J."/>
            <person name="Eastwood D.C."/>
            <person name="Foster G.D."/>
            <person name="Sonnenberg A.S."/>
            <person name="Cullen D."/>
            <person name="de Vries R.P."/>
            <person name="Lundell T."/>
            <person name="Hibbett D.S."/>
            <person name="Henrissat B."/>
            <person name="Burton K.S."/>
            <person name="Kerrigan R.W."/>
            <person name="Challen M.P."/>
            <person name="Grigoriev I.V."/>
            <person name="Martin F."/>
        </authorList>
    </citation>
    <scope>NUCLEOTIDE SEQUENCE [LARGE SCALE GENOMIC DNA]</scope>
    <source>
        <strain evidence="4">JB137-S8 / ATCC MYA-4627 / FGSC 10392</strain>
    </source>
</reference>
<keyword evidence="1" id="KW-0175">Coiled coil</keyword>
<feature type="coiled-coil region" evidence="1">
    <location>
        <begin position="7"/>
        <end position="76"/>
    </location>
</feature>
<feature type="region of interest" description="Disordered" evidence="2">
    <location>
        <begin position="187"/>
        <end position="379"/>
    </location>
</feature>
<name>K5XIL0_AGABU</name>
<sequence>MHSQAVVARLLAQVAALRAELSRTQHELRLWQAQLNLAQKEILRAQQVVDEVDRARADAEERSHRYRQSLRRLLDERAVQVARDEGRHRGYHEGFQFAAAHPPVPVPPEQIRPHTNPRRPRMTLPERIADEWRSQNRPVSSSGFRRPNEPLPQRPATTAPRVVHIAVESPSIPPSNNTERTVVDTGLLSPHQPFRPVKPSSSFVSKHNPQPIPSSFEYHPSQPSSSFASKQHDPSHSVKQPIPSSSSFASKQHDRVPSSSSFASKQHDRVPSSSSFASKQYEHSQPIPSSSSFTPEQYDHSSSFVSKHDPQPIPSSSSFTSKQHDPPHSSHQPIPSSSSFTSKQYDHSSSSKQPIPSSSSFASQQHDPQPIPSSFPSHQVYAPALSPIPALYSLAAIPETTSYSSSSSYPSSLSSSVPVPGASSVDSRDV</sequence>
<feature type="region of interest" description="Disordered" evidence="2">
    <location>
        <begin position="401"/>
        <end position="430"/>
    </location>
</feature>
<evidence type="ECO:0000256" key="2">
    <source>
        <dbReference type="SAM" id="MobiDB-lite"/>
    </source>
</evidence>
<dbReference type="InParanoid" id="K5XIL0"/>
<dbReference type="KEGG" id="abp:AGABI1DRAFT125782"/>
<organism evidence="3 4">
    <name type="scientific">Agaricus bisporus var. burnettii (strain JB137-S8 / ATCC MYA-4627 / FGSC 10392)</name>
    <name type="common">White button mushroom</name>
    <dbReference type="NCBI Taxonomy" id="597362"/>
    <lineage>
        <taxon>Eukaryota</taxon>
        <taxon>Fungi</taxon>
        <taxon>Dikarya</taxon>
        <taxon>Basidiomycota</taxon>
        <taxon>Agaricomycotina</taxon>
        <taxon>Agaricomycetes</taxon>
        <taxon>Agaricomycetidae</taxon>
        <taxon>Agaricales</taxon>
        <taxon>Agaricineae</taxon>
        <taxon>Agaricaceae</taxon>
        <taxon>Agaricus</taxon>
    </lineage>
</organism>
<dbReference type="AlphaFoldDB" id="K5XIL0"/>
<dbReference type="Proteomes" id="UP000008493">
    <property type="component" value="Unassembled WGS sequence"/>
</dbReference>
<keyword evidence="4" id="KW-1185">Reference proteome</keyword>
<dbReference type="eggNOG" id="ENOG502RC4I">
    <property type="taxonomic scope" value="Eukaryota"/>
</dbReference>
<evidence type="ECO:0000313" key="3">
    <source>
        <dbReference type="EMBL" id="EKM83328.1"/>
    </source>
</evidence>
<dbReference type="OrthoDB" id="3268221at2759"/>
<protein>
    <submittedName>
        <fullName evidence="3">Uncharacterized protein</fullName>
    </submittedName>
</protein>
<feature type="compositionally biased region" description="Polar residues" evidence="2">
    <location>
        <begin position="199"/>
        <end position="208"/>
    </location>
</feature>
<dbReference type="HOGENOM" id="CLU_637714_0_0_1"/>
<gene>
    <name evidence="3" type="ORF">AGABI1DRAFT_125782</name>
</gene>
<dbReference type="RefSeq" id="XP_007327084.1">
    <property type="nucleotide sequence ID" value="XM_007327022.1"/>
</dbReference>
<proteinExistence type="predicted"/>
<feature type="compositionally biased region" description="Low complexity" evidence="2">
    <location>
        <begin position="402"/>
        <end position="430"/>
    </location>
</feature>
<dbReference type="STRING" id="597362.K5XIL0"/>
<evidence type="ECO:0000256" key="1">
    <source>
        <dbReference type="SAM" id="Coils"/>
    </source>
</evidence>
<dbReference type="OMA" id="HADEFTE"/>
<feature type="region of interest" description="Disordered" evidence="2">
    <location>
        <begin position="99"/>
        <end position="160"/>
    </location>
</feature>
<evidence type="ECO:0000313" key="4">
    <source>
        <dbReference type="Proteomes" id="UP000008493"/>
    </source>
</evidence>
<accession>K5XIL0</accession>
<dbReference type="GeneID" id="18826367"/>
<feature type="compositionally biased region" description="Polar residues" evidence="2">
    <location>
        <begin position="286"/>
        <end position="305"/>
    </location>
</feature>